<dbReference type="AlphaFoldDB" id="A0A518BHH8"/>
<dbReference type="KEGG" id="pbap:Pla133_15110"/>
<evidence type="ECO:0000313" key="1">
    <source>
        <dbReference type="EMBL" id="QDU66437.1"/>
    </source>
</evidence>
<protein>
    <submittedName>
        <fullName evidence="1">Uncharacterized protein</fullName>
    </submittedName>
</protein>
<evidence type="ECO:0000313" key="2">
    <source>
        <dbReference type="Proteomes" id="UP000316921"/>
    </source>
</evidence>
<reference evidence="1 2" key="1">
    <citation type="submission" date="2019-02" db="EMBL/GenBank/DDBJ databases">
        <title>Deep-cultivation of Planctomycetes and their phenomic and genomic characterization uncovers novel biology.</title>
        <authorList>
            <person name="Wiegand S."/>
            <person name="Jogler M."/>
            <person name="Boedeker C."/>
            <person name="Pinto D."/>
            <person name="Vollmers J."/>
            <person name="Rivas-Marin E."/>
            <person name="Kohn T."/>
            <person name="Peeters S.H."/>
            <person name="Heuer A."/>
            <person name="Rast P."/>
            <person name="Oberbeckmann S."/>
            <person name="Bunk B."/>
            <person name="Jeske O."/>
            <person name="Meyerdierks A."/>
            <person name="Storesund J.E."/>
            <person name="Kallscheuer N."/>
            <person name="Luecker S."/>
            <person name="Lage O.M."/>
            <person name="Pohl T."/>
            <person name="Merkel B.J."/>
            <person name="Hornburger P."/>
            <person name="Mueller R.-W."/>
            <person name="Bruemmer F."/>
            <person name="Labrenz M."/>
            <person name="Spormann A.M."/>
            <person name="Op den Camp H."/>
            <person name="Overmann J."/>
            <person name="Amann R."/>
            <person name="Jetten M.S.M."/>
            <person name="Mascher T."/>
            <person name="Medema M.H."/>
            <person name="Devos D.P."/>
            <person name="Kaster A.-K."/>
            <person name="Ovreas L."/>
            <person name="Rohde M."/>
            <person name="Galperin M.Y."/>
            <person name="Jogler C."/>
        </authorList>
    </citation>
    <scope>NUCLEOTIDE SEQUENCE [LARGE SCALE GENOMIC DNA]</scope>
    <source>
        <strain evidence="1 2">Pla133</strain>
    </source>
</reference>
<dbReference type="Proteomes" id="UP000316921">
    <property type="component" value="Chromosome"/>
</dbReference>
<sequence>MPDYDRVRGEIARLVARPPLLRGQRTEEPNP</sequence>
<dbReference type="EMBL" id="CP036287">
    <property type="protein sequence ID" value="QDU66437.1"/>
    <property type="molecule type" value="Genomic_DNA"/>
</dbReference>
<accession>A0A518BHH8</accession>
<proteinExistence type="predicted"/>
<organism evidence="1 2">
    <name type="scientific">Engelhardtia mirabilis</name>
    <dbReference type="NCBI Taxonomy" id="2528011"/>
    <lineage>
        <taxon>Bacteria</taxon>
        <taxon>Pseudomonadati</taxon>
        <taxon>Planctomycetota</taxon>
        <taxon>Planctomycetia</taxon>
        <taxon>Planctomycetia incertae sedis</taxon>
        <taxon>Engelhardtia</taxon>
    </lineage>
</organism>
<name>A0A518BHH8_9BACT</name>
<keyword evidence="2" id="KW-1185">Reference proteome</keyword>
<gene>
    <name evidence="1" type="ORF">Pla133_15110</name>
</gene>